<evidence type="ECO:0000313" key="3">
    <source>
        <dbReference type="RefSeq" id="XP_015934188.1"/>
    </source>
</evidence>
<dbReference type="InterPro" id="IPR036397">
    <property type="entry name" value="RNaseH_sf"/>
</dbReference>
<evidence type="ECO:0000259" key="1">
    <source>
        <dbReference type="PROSITE" id="PS50994"/>
    </source>
</evidence>
<dbReference type="PANTHER" id="PTHR48475:SF2">
    <property type="entry name" value="RIBONUCLEASE H"/>
    <property type="match status" value="1"/>
</dbReference>
<reference evidence="3" key="2">
    <citation type="submission" date="2025-08" db="UniProtKB">
        <authorList>
            <consortium name="RefSeq"/>
        </authorList>
    </citation>
    <scope>IDENTIFICATION</scope>
    <source>
        <tissue evidence="3">Whole plant</tissue>
    </source>
</reference>
<accession>A0A6P4BRI9</accession>
<organism evidence="2 3">
    <name type="scientific">Arachis duranensis</name>
    <name type="common">Wild peanut</name>
    <dbReference type="NCBI Taxonomy" id="130453"/>
    <lineage>
        <taxon>Eukaryota</taxon>
        <taxon>Viridiplantae</taxon>
        <taxon>Streptophyta</taxon>
        <taxon>Embryophyta</taxon>
        <taxon>Tracheophyta</taxon>
        <taxon>Spermatophyta</taxon>
        <taxon>Magnoliopsida</taxon>
        <taxon>eudicotyledons</taxon>
        <taxon>Gunneridae</taxon>
        <taxon>Pentapetalae</taxon>
        <taxon>rosids</taxon>
        <taxon>fabids</taxon>
        <taxon>Fabales</taxon>
        <taxon>Fabaceae</taxon>
        <taxon>Papilionoideae</taxon>
        <taxon>50 kb inversion clade</taxon>
        <taxon>dalbergioids sensu lato</taxon>
        <taxon>Dalbergieae</taxon>
        <taxon>Pterocarpus clade</taxon>
        <taxon>Arachis</taxon>
    </lineage>
</organism>
<dbReference type="GeneID" id="107460344"/>
<feature type="domain" description="Integrase catalytic" evidence="1">
    <location>
        <begin position="1"/>
        <end position="90"/>
    </location>
</feature>
<keyword evidence="2" id="KW-1185">Reference proteome</keyword>
<evidence type="ECO:0000313" key="2">
    <source>
        <dbReference type="Proteomes" id="UP000515211"/>
    </source>
</evidence>
<dbReference type="GO" id="GO:0015074">
    <property type="term" value="P:DNA integration"/>
    <property type="evidence" value="ECO:0007669"/>
    <property type="project" value="InterPro"/>
</dbReference>
<dbReference type="AlphaFoldDB" id="A0A6P4BRI9"/>
<dbReference type="GO" id="GO:0003676">
    <property type="term" value="F:nucleic acid binding"/>
    <property type="evidence" value="ECO:0007669"/>
    <property type="project" value="InterPro"/>
</dbReference>
<dbReference type="RefSeq" id="XP_015934188.1">
    <property type="nucleotide sequence ID" value="XM_016078702.1"/>
</dbReference>
<dbReference type="InterPro" id="IPR001584">
    <property type="entry name" value="Integrase_cat-core"/>
</dbReference>
<reference evidence="2" key="1">
    <citation type="journal article" date="2016" name="Nat. Genet.">
        <title>The genome sequences of Arachis duranensis and Arachis ipaensis, the diploid ancestors of cultivated peanut.</title>
        <authorList>
            <person name="Bertioli D.J."/>
            <person name="Cannon S.B."/>
            <person name="Froenicke L."/>
            <person name="Huang G."/>
            <person name="Farmer A.D."/>
            <person name="Cannon E.K."/>
            <person name="Liu X."/>
            <person name="Gao D."/>
            <person name="Clevenger J."/>
            <person name="Dash S."/>
            <person name="Ren L."/>
            <person name="Moretzsohn M.C."/>
            <person name="Shirasawa K."/>
            <person name="Huang W."/>
            <person name="Vidigal B."/>
            <person name="Abernathy B."/>
            <person name="Chu Y."/>
            <person name="Niederhuth C.E."/>
            <person name="Umale P."/>
            <person name="Araujo A.C."/>
            <person name="Kozik A."/>
            <person name="Kim K.D."/>
            <person name="Burow M.D."/>
            <person name="Varshney R.K."/>
            <person name="Wang X."/>
            <person name="Zhang X."/>
            <person name="Barkley N."/>
            <person name="Guimaraes P.M."/>
            <person name="Isobe S."/>
            <person name="Guo B."/>
            <person name="Liao B."/>
            <person name="Stalker H.T."/>
            <person name="Schmitz R.J."/>
            <person name="Scheffler B.E."/>
            <person name="Leal-Bertioli S.C."/>
            <person name="Xun X."/>
            <person name="Jackson S.A."/>
            <person name="Michelmore R."/>
            <person name="Ozias-Akins P."/>
        </authorList>
    </citation>
    <scope>NUCLEOTIDE SEQUENCE [LARGE SCALE GENOMIC DNA]</scope>
    <source>
        <strain evidence="2">cv. V14167</strain>
    </source>
</reference>
<protein>
    <submittedName>
        <fullName evidence="3">Uncharacterized protein LOC107460344</fullName>
    </submittedName>
</protein>
<dbReference type="InterPro" id="IPR012337">
    <property type="entry name" value="RNaseH-like_sf"/>
</dbReference>
<proteinExistence type="predicted"/>
<dbReference type="Proteomes" id="UP000515211">
    <property type="component" value="Chromosome 8"/>
</dbReference>
<gene>
    <name evidence="3" type="primary">LOC107460344</name>
</gene>
<dbReference type="Gene3D" id="3.30.420.10">
    <property type="entry name" value="Ribonuclease H-like superfamily/Ribonuclease H"/>
    <property type="match status" value="1"/>
</dbReference>
<name>A0A6P4BRI9_ARADU</name>
<dbReference type="PANTHER" id="PTHR48475">
    <property type="entry name" value="RIBONUCLEASE H"/>
    <property type="match status" value="1"/>
</dbReference>
<sequence>MDNGTQFTDSTFRNLVASLKIKHQFTSVEHPQANGQAEAANKVILAGLKKILQEAKGAWAEEFPQVLWAYRTTPQSATGETPFRLAYGIEVMILVKINEQSPRVSFYDEVGNVQGYKQELELLPEIREQAQIKEAVLKQRMTNRYNKKVIRRSFAPNDLILIRNDIGVNKSGDGKLAAN</sequence>
<dbReference type="KEGG" id="adu:107460344"/>
<dbReference type="PROSITE" id="PS50994">
    <property type="entry name" value="INTEGRASE"/>
    <property type="match status" value="1"/>
</dbReference>
<dbReference type="SUPFAM" id="SSF53098">
    <property type="entry name" value="Ribonuclease H-like"/>
    <property type="match status" value="1"/>
</dbReference>